<name>A0ABV0QKE4_9TELE</name>
<keyword evidence="2" id="KW-1185">Reference proteome</keyword>
<reference evidence="1 2" key="1">
    <citation type="submission" date="2021-06" db="EMBL/GenBank/DDBJ databases">
        <authorList>
            <person name="Palmer J.M."/>
        </authorList>
    </citation>
    <scope>NUCLEOTIDE SEQUENCE [LARGE SCALE GENOMIC DNA]</scope>
    <source>
        <strain evidence="1 2">XC_2019</strain>
        <tissue evidence="1">Muscle</tissue>
    </source>
</reference>
<sequence length="129" mass="15016">MFLCPPVLPHNPRHRFQEFEPIVSLLSNMAAMARCGPAFLCSSTILLWSKTESLYGFAIRRTCQCEWLTQDERKVRFELFVSDVGREGVSKARDRSVRIQQHIISSQITDIKTKQKFYMTELLTHPQIQ</sequence>
<gene>
    <name evidence="1" type="ORF">XENOCAPTIV_022538</name>
</gene>
<dbReference type="EMBL" id="JAHRIN010013443">
    <property type="protein sequence ID" value="MEQ2196028.1"/>
    <property type="molecule type" value="Genomic_DNA"/>
</dbReference>
<protein>
    <submittedName>
        <fullName evidence="1">Uncharacterized protein</fullName>
    </submittedName>
</protein>
<accession>A0ABV0QKE4</accession>
<proteinExistence type="predicted"/>
<organism evidence="1 2">
    <name type="scientific">Xenoophorus captivus</name>
    <dbReference type="NCBI Taxonomy" id="1517983"/>
    <lineage>
        <taxon>Eukaryota</taxon>
        <taxon>Metazoa</taxon>
        <taxon>Chordata</taxon>
        <taxon>Craniata</taxon>
        <taxon>Vertebrata</taxon>
        <taxon>Euteleostomi</taxon>
        <taxon>Actinopterygii</taxon>
        <taxon>Neopterygii</taxon>
        <taxon>Teleostei</taxon>
        <taxon>Neoteleostei</taxon>
        <taxon>Acanthomorphata</taxon>
        <taxon>Ovalentaria</taxon>
        <taxon>Atherinomorphae</taxon>
        <taxon>Cyprinodontiformes</taxon>
        <taxon>Goodeidae</taxon>
        <taxon>Xenoophorus</taxon>
    </lineage>
</organism>
<evidence type="ECO:0000313" key="2">
    <source>
        <dbReference type="Proteomes" id="UP001434883"/>
    </source>
</evidence>
<evidence type="ECO:0000313" key="1">
    <source>
        <dbReference type="EMBL" id="MEQ2196028.1"/>
    </source>
</evidence>
<comment type="caution">
    <text evidence="1">The sequence shown here is derived from an EMBL/GenBank/DDBJ whole genome shotgun (WGS) entry which is preliminary data.</text>
</comment>
<dbReference type="Proteomes" id="UP001434883">
    <property type="component" value="Unassembled WGS sequence"/>
</dbReference>